<dbReference type="KEGG" id="mpec:B9O19_02135"/>
<dbReference type="Pfam" id="PF10035">
    <property type="entry name" value="DUF2179"/>
    <property type="match status" value="1"/>
</dbReference>
<dbReference type="InterPro" id="IPR019264">
    <property type="entry name" value="DUF2179"/>
</dbReference>
<keyword evidence="5 6" id="KW-0472">Membrane</keyword>
<name>A0A2K9P4T9_9FIRM</name>
<evidence type="ECO:0000256" key="4">
    <source>
        <dbReference type="ARBA" id="ARBA00022989"/>
    </source>
</evidence>
<organism evidence="8 9">
    <name type="scientific">Monoglobus pectinilyticus</name>
    <dbReference type="NCBI Taxonomy" id="1981510"/>
    <lineage>
        <taxon>Bacteria</taxon>
        <taxon>Bacillati</taxon>
        <taxon>Bacillota</taxon>
        <taxon>Clostridia</taxon>
        <taxon>Monoglobales</taxon>
        <taxon>Monoglobaceae</taxon>
        <taxon>Monoglobus</taxon>
    </lineage>
</organism>
<evidence type="ECO:0000256" key="1">
    <source>
        <dbReference type="ARBA" id="ARBA00004651"/>
    </source>
</evidence>
<keyword evidence="2" id="KW-1003">Cell membrane</keyword>
<comment type="subcellular location">
    <subcellularLocation>
        <location evidence="1">Cell membrane</location>
        <topology evidence="1">Multi-pass membrane protein</topology>
    </subcellularLocation>
</comment>
<feature type="transmembrane region" description="Helical" evidence="6">
    <location>
        <begin position="7"/>
        <end position="27"/>
    </location>
</feature>
<reference evidence="8 9" key="1">
    <citation type="submission" date="2017-04" db="EMBL/GenBank/DDBJ databases">
        <title>Monoglobus pectinilyticus 14 draft genome.</title>
        <authorList>
            <person name="Kim C."/>
            <person name="Rosendale D.I."/>
            <person name="Kelly W.J."/>
            <person name="Tannock G.W."/>
            <person name="Patchett M.L."/>
            <person name="Jordens J.Z."/>
        </authorList>
    </citation>
    <scope>NUCLEOTIDE SEQUENCE [LARGE SCALE GENOMIC DNA]</scope>
    <source>
        <strain evidence="8 9">14</strain>
    </source>
</reference>
<proteinExistence type="predicted"/>
<evidence type="ECO:0000256" key="2">
    <source>
        <dbReference type="ARBA" id="ARBA00022475"/>
    </source>
</evidence>
<dbReference type="OrthoDB" id="3180973at2"/>
<dbReference type="InterPro" id="IPR015867">
    <property type="entry name" value="N-reg_PII/ATP_PRibTrfase_C"/>
</dbReference>
<sequence>MKEKVQDILLILLGGSIMGFALDFFLVPSQVTAGGVSGVSTVLYYLFNLPIGLMVLVLNIPIFILGFITFNSRFLITSLIGTVALSVSAQFFELEIFRSFQPISNDMLLCSVFGGSIYGVGLGIAMRSGGTTGGTDILSLVLKKWFPSMSVGQFIIAIDGIVILAAGLAFQRLDTILYSIVMLFVCSYVLDTMLEGVNFAKIVYVISDHNKEIAEMIASELNRGSTALSGFSMYSGKNRDVLMCVMRKYQLPPLKKMVMNIDEGAFVIVTDAKEVIGQGFRIRNKLI</sequence>
<dbReference type="CDD" id="cd16380">
    <property type="entry name" value="YitT_C"/>
    <property type="match status" value="1"/>
</dbReference>
<dbReference type="PANTHER" id="PTHR33545:SF3">
    <property type="entry name" value="UPF0750 MEMBRANE PROTEIN YQFU"/>
    <property type="match status" value="1"/>
</dbReference>
<dbReference type="InterPro" id="IPR003740">
    <property type="entry name" value="YitT"/>
</dbReference>
<evidence type="ECO:0000256" key="3">
    <source>
        <dbReference type="ARBA" id="ARBA00022692"/>
    </source>
</evidence>
<accession>A0A2K9P4T9</accession>
<dbReference type="PANTHER" id="PTHR33545">
    <property type="entry name" value="UPF0750 MEMBRANE PROTEIN YITT-RELATED"/>
    <property type="match status" value="1"/>
</dbReference>
<dbReference type="Gene3D" id="3.30.70.120">
    <property type="match status" value="1"/>
</dbReference>
<dbReference type="EMBL" id="CP020991">
    <property type="protein sequence ID" value="AUO20277.1"/>
    <property type="molecule type" value="Genomic_DNA"/>
</dbReference>
<keyword evidence="4 6" id="KW-1133">Transmembrane helix</keyword>
<dbReference type="Pfam" id="PF02588">
    <property type="entry name" value="YitT_membrane"/>
    <property type="match status" value="1"/>
</dbReference>
<gene>
    <name evidence="8" type="ORF">B9O19_02135</name>
</gene>
<keyword evidence="9" id="KW-1185">Reference proteome</keyword>
<dbReference type="GeneID" id="98063507"/>
<evidence type="ECO:0000256" key="6">
    <source>
        <dbReference type="SAM" id="Phobius"/>
    </source>
</evidence>
<evidence type="ECO:0000313" key="9">
    <source>
        <dbReference type="Proteomes" id="UP000235589"/>
    </source>
</evidence>
<dbReference type="RefSeq" id="WP_102366408.1">
    <property type="nucleotide sequence ID" value="NZ_CP020991.1"/>
</dbReference>
<dbReference type="InterPro" id="IPR051461">
    <property type="entry name" value="UPF0750_membrane"/>
</dbReference>
<keyword evidence="3 6" id="KW-0812">Transmembrane</keyword>
<dbReference type="AlphaFoldDB" id="A0A2K9P4T9"/>
<feature type="transmembrane region" description="Helical" evidence="6">
    <location>
        <begin position="176"/>
        <end position="194"/>
    </location>
</feature>
<feature type="transmembrane region" description="Helical" evidence="6">
    <location>
        <begin position="112"/>
        <end position="130"/>
    </location>
</feature>
<dbReference type="PIRSF" id="PIRSF006483">
    <property type="entry name" value="Membrane_protein_YitT"/>
    <property type="match status" value="1"/>
</dbReference>
<feature type="domain" description="DUF2179" evidence="7">
    <location>
        <begin position="223"/>
        <end position="277"/>
    </location>
</feature>
<feature type="transmembrane region" description="Helical" evidence="6">
    <location>
        <begin position="42"/>
        <end position="67"/>
    </location>
</feature>
<dbReference type="Proteomes" id="UP000235589">
    <property type="component" value="Chromosome"/>
</dbReference>
<evidence type="ECO:0000256" key="5">
    <source>
        <dbReference type="ARBA" id="ARBA00023136"/>
    </source>
</evidence>
<dbReference type="GO" id="GO:0005886">
    <property type="term" value="C:plasma membrane"/>
    <property type="evidence" value="ECO:0007669"/>
    <property type="project" value="UniProtKB-SubCell"/>
</dbReference>
<feature type="transmembrane region" description="Helical" evidence="6">
    <location>
        <begin position="151"/>
        <end position="170"/>
    </location>
</feature>
<evidence type="ECO:0000313" key="8">
    <source>
        <dbReference type="EMBL" id="AUO20277.1"/>
    </source>
</evidence>
<protein>
    <recommendedName>
        <fullName evidence="7">DUF2179 domain-containing protein</fullName>
    </recommendedName>
</protein>
<evidence type="ECO:0000259" key="7">
    <source>
        <dbReference type="Pfam" id="PF10035"/>
    </source>
</evidence>